<dbReference type="Gene3D" id="3.40.30.10">
    <property type="entry name" value="Glutaredoxin"/>
    <property type="match status" value="1"/>
</dbReference>
<dbReference type="PANTHER" id="PTHR46115">
    <property type="entry name" value="THIOREDOXIN-LIKE PROTEIN 1"/>
    <property type="match status" value="1"/>
</dbReference>
<comment type="similarity">
    <text evidence="1">Belongs to the thioredoxin family.</text>
</comment>
<dbReference type="Pfam" id="PF00085">
    <property type="entry name" value="Thioredoxin"/>
    <property type="match status" value="1"/>
</dbReference>
<dbReference type="RefSeq" id="XP_066716727.1">
    <property type="nucleotide sequence ID" value="XM_066857458.1"/>
</dbReference>
<name>A0ABR1VDY6_9PEZI</name>
<keyword evidence="5" id="KW-1185">Reference proteome</keyword>
<reference evidence="4 5" key="1">
    <citation type="submission" date="2023-01" db="EMBL/GenBank/DDBJ databases">
        <title>Analysis of 21 Apiospora genomes using comparative genomics revels a genus with tremendous synthesis potential of carbohydrate active enzymes and secondary metabolites.</title>
        <authorList>
            <person name="Sorensen T."/>
        </authorList>
    </citation>
    <scope>NUCLEOTIDE SEQUENCE [LARGE SCALE GENOMIC DNA]</scope>
    <source>
        <strain evidence="4 5">CBS 135458</strain>
    </source>
</reference>
<dbReference type="InterPro" id="IPR013766">
    <property type="entry name" value="Thioredoxin_domain"/>
</dbReference>
<dbReference type="EMBL" id="JAQQWL010000006">
    <property type="protein sequence ID" value="KAK8069433.1"/>
    <property type="molecule type" value="Genomic_DNA"/>
</dbReference>
<dbReference type="PROSITE" id="PS51352">
    <property type="entry name" value="THIOREDOXIN_2"/>
    <property type="match status" value="1"/>
</dbReference>
<accession>A0ABR1VDY6</accession>
<evidence type="ECO:0000313" key="5">
    <source>
        <dbReference type="Proteomes" id="UP001480595"/>
    </source>
</evidence>
<dbReference type="Proteomes" id="UP001480595">
    <property type="component" value="Unassembled WGS sequence"/>
</dbReference>
<dbReference type="InterPro" id="IPR036249">
    <property type="entry name" value="Thioredoxin-like_sf"/>
</dbReference>
<evidence type="ECO:0000256" key="2">
    <source>
        <dbReference type="ARBA" id="ARBA00023157"/>
    </source>
</evidence>
<organism evidence="4 5">
    <name type="scientific">Apiospora phragmitis</name>
    <dbReference type="NCBI Taxonomy" id="2905665"/>
    <lineage>
        <taxon>Eukaryota</taxon>
        <taxon>Fungi</taxon>
        <taxon>Dikarya</taxon>
        <taxon>Ascomycota</taxon>
        <taxon>Pezizomycotina</taxon>
        <taxon>Sordariomycetes</taxon>
        <taxon>Xylariomycetidae</taxon>
        <taxon>Amphisphaeriales</taxon>
        <taxon>Apiosporaceae</taxon>
        <taxon>Apiospora</taxon>
    </lineage>
</organism>
<dbReference type="CDD" id="cd02947">
    <property type="entry name" value="TRX_family"/>
    <property type="match status" value="1"/>
</dbReference>
<evidence type="ECO:0000259" key="3">
    <source>
        <dbReference type="PROSITE" id="PS51352"/>
    </source>
</evidence>
<feature type="domain" description="Thioredoxin" evidence="3">
    <location>
        <begin position="1"/>
        <end position="116"/>
    </location>
</feature>
<gene>
    <name evidence="4" type="ORF">PG994_006049</name>
</gene>
<sequence length="128" mass="13907">MSQGKPVPIQSLAELNELFKSTTYVAIDFYADWCGPCKAIAPPLERLAEKHSLPGLFAVAKVNVDHARDVARHYNISAMPTFLFFKEGRQVGVHGSPYIQGANLPALEAAVEKLGKLAAQKQMQAASL</sequence>
<keyword evidence="2" id="KW-1015">Disulfide bond</keyword>
<evidence type="ECO:0000256" key="1">
    <source>
        <dbReference type="ARBA" id="ARBA00008987"/>
    </source>
</evidence>
<dbReference type="SUPFAM" id="SSF52833">
    <property type="entry name" value="Thioredoxin-like"/>
    <property type="match status" value="1"/>
</dbReference>
<evidence type="ECO:0000313" key="4">
    <source>
        <dbReference type="EMBL" id="KAK8069433.1"/>
    </source>
</evidence>
<dbReference type="GeneID" id="92090521"/>
<comment type="caution">
    <text evidence="4">The sequence shown here is derived from an EMBL/GenBank/DDBJ whole genome shotgun (WGS) entry which is preliminary data.</text>
</comment>
<protein>
    <submittedName>
        <fullName evidence="4">Thioredoxin-like protein</fullName>
    </submittedName>
</protein>
<proteinExistence type="inferred from homology"/>
<dbReference type="PRINTS" id="PR00421">
    <property type="entry name" value="THIOREDOXIN"/>
</dbReference>